<gene>
    <name evidence="2" type="ORF">RJG51_06375</name>
    <name evidence="1" type="ORF">RJG52_10640</name>
    <name evidence="3" type="ORF">RJG53_06895</name>
    <name evidence="5" type="ORF">RJG55_10635</name>
    <name evidence="4" type="ORF">RJG56_06745</name>
    <name evidence="6" type="ORF">RJG57_00750</name>
</gene>
<dbReference type="EMBL" id="CP134852">
    <property type="protein sequence ID" value="WNL25738.1"/>
    <property type="molecule type" value="Genomic_DNA"/>
</dbReference>
<dbReference type="EMBL" id="CP134845">
    <property type="protein sequence ID" value="WNL13668.1"/>
    <property type="molecule type" value="Genomic_DNA"/>
</dbReference>
<proteinExistence type="predicted"/>
<dbReference type="EMBL" id="CP134850">
    <property type="protein sequence ID" value="WNL20459.1"/>
    <property type="molecule type" value="Genomic_DNA"/>
</dbReference>
<dbReference type="AlphaFoldDB" id="A0AA96CMJ9"/>
<dbReference type="EMBL" id="CP134851">
    <property type="protein sequence ID" value="WNL23368.1"/>
    <property type="molecule type" value="Genomic_DNA"/>
</dbReference>
<evidence type="ECO:0000313" key="1">
    <source>
        <dbReference type="EMBL" id="WNL12350.1"/>
    </source>
</evidence>
<protein>
    <submittedName>
        <fullName evidence="1">DUF3800 domain-containing protein</fullName>
    </submittedName>
</protein>
<dbReference type="InterPro" id="IPR024524">
    <property type="entry name" value="DUF3800"/>
</dbReference>
<dbReference type="EMBL" id="CP134844">
    <property type="protein sequence ID" value="WNL12350.1"/>
    <property type="molecule type" value="Genomic_DNA"/>
</dbReference>
<evidence type="ECO:0000313" key="3">
    <source>
        <dbReference type="EMBL" id="WNL18324.1"/>
    </source>
</evidence>
<accession>A0AA96CMJ9</accession>
<organism evidence="1">
    <name type="scientific">Arcobacter sp. AZ-2023</name>
    <dbReference type="NCBI Taxonomy" id="3074453"/>
    <lineage>
        <taxon>Bacteria</taxon>
        <taxon>Pseudomonadati</taxon>
        <taxon>Campylobacterota</taxon>
        <taxon>Epsilonproteobacteria</taxon>
        <taxon>Campylobacterales</taxon>
        <taxon>Arcobacteraceae</taxon>
        <taxon>Arcobacter</taxon>
    </lineage>
</organism>
<evidence type="ECO:0000313" key="4">
    <source>
        <dbReference type="EMBL" id="WNL20459.1"/>
    </source>
</evidence>
<name>A0AA96CMJ9_9BACT</name>
<reference evidence="3" key="1">
    <citation type="submission" date="2023-09" db="EMBL/GenBank/DDBJ databases">
        <title>Arcobacter tbilisiensis sp. nov. isolated from chicken meat in Tbilisi, Georgia.</title>
        <authorList>
            <person name="Matthias R."/>
            <person name="Zautner A.E."/>
        </authorList>
    </citation>
    <scope>NUCLEOTIDE SEQUENCE</scope>
    <source>
        <strain evidence="6">LEO 70</strain>
        <strain evidence="5">LEO 74</strain>
        <strain evidence="4">LEO 79</strain>
        <strain evidence="3">LEO 99</strain>
    </source>
</reference>
<evidence type="ECO:0000313" key="6">
    <source>
        <dbReference type="EMBL" id="WNL25738.1"/>
    </source>
</evidence>
<evidence type="ECO:0000313" key="5">
    <source>
        <dbReference type="EMBL" id="WNL23368.1"/>
    </source>
</evidence>
<dbReference type="Pfam" id="PF12686">
    <property type="entry name" value="DUF3800"/>
    <property type="match status" value="1"/>
</dbReference>
<reference evidence="1" key="2">
    <citation type="submission" date="2023-09" db="EMBL/GenBank/DDBJ databases">
        <title>Characterization of Arcobacter Isolates from Retail Chicken Sold in Supermarkets in Tbilisi, Georgia.</title>
        <authorList>
            <person name="Matthias R."/>
            <person name="Zautner A.E."/>
        </authorList>
    </citation>
    <scope>NUCLEOTIDE SEQUENCE</scope>
    <source>
        <strain evidence="2">LEO 108</strain>
        <strain evidence="1">LEO 109</strain>
    </source>
</reference>
<dbReference type="EMBL" id="CP134849">
    <property type="protein sequence ID" value="WNL18324.1"/>
    <property type="molecule type" value="Genomic_DNA"/>
</dbReference>
<evidence type="ECO:0000313" key="2">
    <source>
        <dbReference type="EMBL" id="WNL13668.1"/>
    </source>
</evidence>
<sequence>MGNIFVYADESGHSGTKIFDNNQQFYIQGALISINDIQEEIEPIINKYLKLYEINKLHGYELGEEKVSKITDEIIQVLENFNWEVHFTYIEKKLLLAIEFIRFFLHPFENQAIPYIFIENEYFRHSLLIEIHKILINHHKKNEIWTLILKNDIKSLLEFCKEILENNIIKSSNVSEFIIKGLKFAVDNPESFFDDMIKGKNAKKISSPNILGFQSLLNHITLFCEKNNESVNKIIHDKSDEFKGVMRKYHKELSGLYFNEDEFNTIKGIKKSKYTQGEFNLESSQNSNGLQLIDLIIWIFQRKFINPSFEVNIRLQEKMKAIIITEDNSKSLIIKNNYFYKRFKINPIELLKSKNWENTIDEAHINNFLKDLIIE</sequence>